<protein>
    <recommendedName>
        <fullName evidence="4">Transmembrane protein</fullName>
    </recommendedName>
</protein>
<feature type="transmembrane region" description="Helical" evidence="1">
    <location>
        <begin position="36"/>
        <end position="56"/>
    </location>
</feature>
<keyword evidence="1" id="KW-1133">Transmembrane helix</keyword>
<dbReference type="RefSeq" id="WP_126596344.1">
    <property type="nucleotide sequence ID" value="NZ_BIFQ01000001.1"/>
</dbReference>
<organism evidence="2 3">
    <name type="scientific">Dictyobacter aurantiacus</name>
    <dbReference type="NCBI Taxonomy" id="1936993"/>
    <lineage>
        <taxon>Bacteria</taxon>
        <taxon>Bacillati</taxon>
        <taxon>Chloroflexota</taxon>
        <taxon>Ktedonobacteria</taxon>
        <taxon>Ktedonobacterales</taxon>
        <taxon>Dictyobacteraceae</taxon>
        <taxon>Dictyobacter</taxon>
    </lineage>
</organism>
<feature type="transmembrane region" description="Helical" evidence="1">
    <location>
        <begin position="9"/>
        <end position="30"/>
    </location>
</feature>
<proteinExistence type="predicted"/>
<gene>
    <name evidence="2" type="ORF">KDAU_26100</name>
</gene>
<dbReference type="OrthoDB" id="9925967at2"/>
<dbReference type="AlphaFoldDB" id="A0A401ZEH5"/>
<dbReference type="EMBL" id="BIFQ01000001">
    <property type="protein sequence ID" value="GCE05281.1"/>
    <property type="molecule type" value="Genomic_DNA"/>
</dbReference>
<evidence type="ECO:0000313" key="2">
    <source>
        <dbReference type="EMBL" id="GCE05281.1"/>
    </source>
</evidence>
<sequence length="124" mass="13730">MTGSVISSLFYLWGIFWAAFGLFGTFMGDLSENSDGVLLIGVFLIGIIALILLLIYHKQARLRSGKRAIWIVVASVLAFLVLIASEIILMDQRLSSAREDYLRNIYLGIPLFVYGVVVAVLAFL</sequence>
<feature type="transmembrane region" description="Helical" evidence="1">
    <location>
        <begin position="101"/>
        <end position="123"/>
    </location>
</feature>
<name>A0A401ZEH5_9CHLR</name>
<evidence type="ECO:0000313" key="3">
    <source>
        <dbReference type="Proteomes" id="UP000287224"/>
    </source>
</evidence>
<dbReference type="Proteomes" id="UP000287224">
    <property type="component" value="Unassembled WGS sequence"/>
</dbReference>
<accession>A0A401ZEH5</accession>
<comment type="caution">
    <text evidence="2">The sequence shown here is derived from an EMBL/GenBank/DDBJ whole genome shotgun (WGS) entry which is preliminary data.</text>
</comment>
<evidence type="ECO:0000256" key="1">
    <source>
        <dbReference type="SAM" id="Phobius"/>
    </source>
</evidence>
<reference evidence="3" key="1">
    <citation type="submission" date="2018-12" db="EMBL/GenBank/DDBJ databases">
        <title>Tengunoibacter tsumagoiensis gen. nov., sp. nov., Dictyobacter kobayashii sp. nov., D. alpinus sp. nov., and D. joshuensis sp. nov. and description of Dictyobacteraceae fam. nov. within the order Ktedonobacterales isolated from Tengu-no-mugimeshi.</title>
        <authorList>
            <person name="Wang C.M."/>
            <person name="Zheng Y."/>
            <person name="Sakai Y."/>
            <person name="Toyoda A."/>
            <person name="Minakuchi Y."/>
            <person name="Abe K."/>
            <person name="Yokota A."/>
            <person name="Yabe S."/>
        </authorList>
    </citation>
    <scope>NUCLEOTIDE SEQUENCE [LARGE SCALE GENOMIC DNA]</scope>
    <source>
        <strain evidence="3">S-27</strain>
    </source>
</reference>
<feature type="transmembrane region" description="Helical" evidence="1">
    <location>
        <begin position="68"/>
        <end position="89"/>
    </location>
</feature>
<evidence type="ECO:0008006" key="4">
    <source>
        <dbReference type="Google" id="ProtNLM"/>
    </source>
</evidence>
<keyword evidence="1" id="KW-0472">Membrane</keyword>
<keyword evidence="1" id="KW-0812">Transmembrane</keyword>
<keyword evidence="3" id="KW-1185">Reference proteome</keyword>